<dbReference type="PANTHER" id="PTHR42713">
    <property type="entry name" value="HISTIDINE KINASE-RELATED"/>
    <property type="match status" value="1"/>
</dbReference>
<evidence type="ECO:0000256" key="5">
    <source>
        <dbReference type="ARBA" id="ARBA00023012"/>
    </source>
</evidence>
<dbReference type="GO" id="GO:0003700">
    <property type="term" value="F:DNA-binding transcription factor activity"/>
    <property type="evidence" value="ECO:0007669"/>
    <property type="project" value="InterPro"/>
</dbReference>
<evidence type="ECO:0000256" key="9">
    <source>
        <dbReference type="ARBA" id="ARBA00024867"/>
    </source>
</evidence>
<proteinExistence type="predicted"/>
<dbReference type="GO" id="GO:0000160">
    <property type="term" value="P:phosphorelay signal transduction system"/>
    <property type="evidence" value="ECO:0007669"/>
    <property type="project" value="UniProtKB-KW"/>
</dbReference>
<comment type="function">
    <text evidence="9">May play the central regulatory role in sporulation. It may be an element of the effector pathway responsible for the activation of sporulation genes in response to nutritional stress. Spo0A may act in concert with spo0H (a sigma factor) to control the expression of some genes that are critical to the sporulation process.</text>
</comment>
<name>A0A4U8PZI2_9FIRM</name>
<dbReference type="SUPFAM" id="SSF52172">
    <property type="entry name" value="CheY-like"/>
    <property type="match status" value="1"/>
</dbReference>
<comment type="subcellular location">
    <subcellularLocation>
        <location evidence="1">Cytoplasm</location>
    </subcellularLocation>
</comment>
<organism evidence="13 14">
    <name type="scientific">Robinsoniella peoriensis</name>
    <dbReference type="NCBI Taxonomy" id="180332"/>
    <lineage>
        <taxon>Bacteria</taxon>
        <taxon>Bacillati</taxon>
        <taxon>Bacillota</taxon>
        <taxon>Clostridia</taxon>
        <taxon>Lachnospirales</taxon>
        <taxon>Lachnospiraceae</taxon>
        <taxon>Robinsoniella</taxon>
    </lineage>
</organism>
<dbReference type="InterPro" id="IPR051552">
    <property type="entry name" value="HptR"/>
</dbReference>
<dbReference type="Gene3D" id="3.40.50.2300">
    <property type="match status" value="1"/>
</dbReference>
<dbReference type="InterPro" id="IPR009057">
    <property type="entry name" value="Homeodomain-like_sf"/>
</dbReference>
<evidence type="ECO:0000313" key="14">
    <source>
        <dbReference type="Proteomes" id="UP000306509"/>
    </source>
</evidence>
<keyword evidence="5" id="KW-0902">Two-component regulatory system</keyword>
<feature type="domain" description="HTH araC/xylS-type" evidence="11">
    <location>
        <begin position="301"/>
        <end position="399"/>
    </location>
</feature>
<reference evidence="13 14" key="1">
    <citation type="journal article" date="2019" name="Anaerobe">
        <title>Detection of Robinsoniella peoriensis in multiple bone samples of a trauma patient.</title>
        <authorList>
            <person name="Schrottner P."/>
            <person name="Hartwich K."/>
            <person name="Bunk B."/>
            <person name="Schober I."/>
            <person name="Helbig S."/>
            <person name="Rudolph W.W."/>
            <person name="Gunzer F."/>
        </authorList>
    </citation>
    <scope>NUCLEOTIDE SEQUENCE [LARGE SCALE GENOMIC DNA]</scope>
    <source>
        <strain evidence="13 14">DSM 106044</strain>
    </source>
</reference>
<dbReference type="InterPro" id="IPR018060">
    <property type="entry name" value="HTH_AraC"/>
</dbReference>
<keyword evidence="14" id="KW-1185">Reference proteome</keyword>
<evidence type="ECO:0000256" key="7">
    <source>
        <dbReference type="ARBA" id="ARBA00023125"/>
    </source>
</evidence>
<evidence type="ECO:0000256" key="2">
    <source>
        <dbReference type="ARBA" id="ARBA00018672"/>
    </source>
</evidence>
<evidence type="ECO:0000259" key="12">
    <source>
        <dbReference type="PROSITE" id="PS50110"/>
    </source>
</evidence>
<keyword evidence="3" id="KW-0963">Cytoplasm</keyword>
<dbReference type="InterPro" id="IPR011006">
    <property type="entry name" value="CheY-like_superfamily"/>
</dbReference>
<dbReference type="InterPro" id="IPR020449">
    <property type="entry name" value="Tscrpt_reg_AraC-type_HTH"/>
</dbReference>
<dbReference type="EMBL" id="QGQD01000109">
    <property type="protein sequence ID" value="TLC97794.1"/>
    <property type="molecule type" value="Genomic_DNA"/>
</dbReference>
<keyword evidence="7" id="KW-0238">DNA-binding</keyword>
<keyword evidence="8" id="KW-0804">Transcription</keyword>
<keyword evidence="4 10" id="KW-0597">Phosphoprotein</keyword>
<dbReference type="AlphaFoldDB" id="A0A4U8PZI2"/>
<dbReference type="Pfam" id="PF12833">
    <property type="entry name" value="HTH_18"/>
    <property type="match status" value="1"/>
</dbReference>
<dbReference type="STRING" id="180332.GCA_000797495_01079"/>
<evidence type="ECO:0000313" key="13">
    <source>
        <dbReference type="EMBL" id="TLC97794.1"/>
    </source>
</evidence>
<gene>
    <name evidence="13" type="ORF">DSM106044_05380</name>
</gene>
<dbReference type="SUPFAM" id="SSF46689">
    <property type="entry name" value="Homeodomain-like"/>
    <property type="match status" value="1"/>
</dbReference>
<evidence type="ECO:0000256" key="3">
    <source>
        <dbReference type="ARBA" id="ARBA00022490"/>
    </source>
</evidence>
<feature type="modified residue" description="4-aspartylphosphate" evidence="10">
    <location>
        <position position="55"/>
    </location>
</feature>
<dbReference type="SMART" id="SM00342">
    <property type="entry name" value="HTH_ARAC"/>
    <property type="match status" value="1"/>
</dbReference>
<protein>
    <recommendedName>
        <fullName evidence="2">Stage 0 sporulation protein A homolog</fullName>
    </recommendedName>
</protein>
<evidence type="ECO:0000256" key="8">
    <source>
        <dbReference type="ARBA" id="ARBA00023163"/>
    </source>
</evidence>
<comment type="caution">
    <text evidence="13">The sequence shown here is derived from an EMBL/GenBank/DDBJ whole genome shotgun (WGS) entry which is preliminary data.</text>
</comment>
<evidence type="ECO:0000256" key="4">
    <source>
        <dbReference type="ARBA" id="ARBA00022553"/>
    </source>
</evidence>
<feature type="domain" description="Response regulatory" evidence="12">
    <location>
        <begin position="3"/>
        <end position="120"/>
    </location>
</feature>
<dbReference type="GO" id="GO:0043565">
    <property type="term" value="F:sequence-specific DNA binding"/>
    <property type="evidence" value="ECO:0007669"/>
    <property type="project" value="InterPro"/>
</dbReference>
<dbReference type="SMART" id="SM00448">
    <property type="entry name" value="REC"/>
    <property type="match status" value="1"/>
</dbReference>
<dbReference type="RefSeq" id="WP_027292601.1">
    <property type="nucleotide sequence ID" value="NZ_JTGN01000005.1"/>
</dbReference>
<keyword evidence="6" id="KW-0805">Transcription regulation</keyword>
<dbReference type="InterPro" id="IPR001789">
    <property type="entry name" value="Sig_transdc_resp-reg_receiver"/>
</dbReference>
<evidence type="ECO:0000256" key="1">
    <source>
        <dbReference type="ARBA" id="ARBA00004496"/>
    </source>
</evidence>
<dbReference type="GO" id="GO:0005737">
    <property type="term" value="C:cytoplasm"/>
    <property type="evidence" value="ECO:0007669"/>
    <property type="project" value="UniProtKB-SubCell"/>
</dbReference>
<dbReference type="Gene3D" id="1.10.10.60">
    <property type="entry name" value="Homeodomain-like"/>
    <property type="match status" value="2"/>
</dbReference>
<dbReference type="PROSITE" id="PS50110">
    <property type="entry name" value="RESPONSE_REGULATORY"/>
    <property type="match status" value="1"/>
</dbReference>
<evidence type="ECO:0000256" key="6">
    <source>
        <dbReference type="ARBA" id="ARBA00023015"/>
    </source>
</evidence>
<dbReference type="PROSITE" id="PS01124">
    <property type="entry name" value="HTH_ARAC_FAMILY_2"/>
    <property type="match status" value="1"/>
</dbReference>
<evidence type="ECO:0000256" key="10">
    <source>
        <dbReference type="PROSITE-ProRule" id="PRU00169"/>
    </source>
</evidence>
<dbReference type="Proteomes" id="UP000306509">
    <property type="component" value="Unassembled WGS sequence"/>
</dbReference>
<sequence length="402" mass="46415" precursor="true">MYEVLIVDDEPMICAGLEMMVDWEKYHFAGIRKAYNGAEACEEIEKKVPDLLITDIRMPKMDGIELLKSIRERELDIRIIVLSGYDDFEYVRAMAVLGIENYLLKPVNEEEINLNVSNVSHKIQKEKEMKLRSQMDISIIKENIINRWLYGAIGEKELQERADFLELNLEAERYQPFLLRKLGEEIQDSQVKNDIYGICASVLREWQECYYCQNHAGDTIVIWSFAGGTGTDTVIDECLNKVERETGIKLYAIVGNEVKSCFRVGNSFREAEKNGIYRNESGADRWIAGSDLERNLAPFTIRMAKYALEHYHEELSLKILAKHFKVNAAYIGQNFRKDTGKSFSDYVREIRIKKAKEMLLGHDNTAKEIGVKVGFLNDAYFSATFKKETGLTPAEYRKEFLK</sequence>
<evidence type="ECO:0000259" key="11">
    <source>
        <dbReference type="PROSITE" id="PS01124"/>
    </source>
</evidence>
<dbReference type="Pfam" id="PF00072">
    <property type="entry name" value="Response_reg"/>
    <property type="match status" value="1"/>
</dbReference>
<dbReference type="PANTHER" id="PTHR42713:SF3">
    <property type="entry name" value="TRANSCRIPTIONAL REGULATORY PROTEIN HPTR"/>
    <property type="match status" value="1"/>
</dbReference>
<dbReference type="CDD" id="cd17536">
    <property type="entry name" value="REC_YesN-like"/>
    <property type="match status" value="1"/>
</dbReference>
<accession>A0A4U8PZI2</accession>
<dbReference type="PRINTS" id="PR00032">
    <property type="entry name" value="HTHARAC"/>
</dbReference>